<evidence type="ECO:0000256" key="1">
    <source>
        <dbReference type="ARBA" id="ARBA00022491"/>
    </source>
</evidence>
<keyword evidence="1" id="KW-0678">Repressor</keyword>
<dbReference type="SUPFAM" id="SSF47413">
    <property type="entry name" value="lambda repressor-like DNA-binding domains"/>
    <property type="match status" value="1"/>
</dbReference>
<proteinExistence type="predicted"/>
<name>A0AB39U6I8_9BIFI</name>
<feature type="domain" description="HTH lacI-type" evidence="5">
    <location>
        <begin position="3"/>
        <end position="57"/>
    </location>
</feature>
<sequence>MSATIHDVATKAGVSISTVSRAFTHPEMVSAATRKTVIRIADELNFSISRSAAALKSGMSLRIALLLSGRSSSWFNATVSEGLNDVFHPAGYDLSIFQINSRQDRKVFFDTLPTRSNADAVIVSSFDVDDNEVARLSSLRVPLIGINSASTNAFSASVSIDDSQGEAIAVKHLISLGHRQLTYVQTQTANSLFFSVQQRKETFMELCKKQSLPQPHIIMSLQPRNQIADIVSQIIAMDSLPTAIVCQEDSIAVPLIFQLKRSGVRVPEDISIIGFDDSTFAEDIGLTTMRQDPLSMAKLAAEMTLELLNDEHIESAQRIFTPQLILRSSTGVARQVS</sequence>
<evidence type="ECO:0000256" key="3">
    <source>
        <dbReference type="ARBA" id="ARBA00023125"/>
    </source>
</evidence>
<keyword evidence="2" id="KW-0805">Transcription regulation</keyword>
<dbReference type="GO" id="GO:0000976">
    <property type="term" value="F:transcription cis-regulatory region binding"/>
    <property type="evidence" value="ECO:0007669"/>
    <property type="project" value="TreeGrafter"/>
</dbReference>
<dbReference type="KEGG" id="baqk:QN215_09965"/>
<dbReference type="CDD" id="cd06267">
    <property type="entry name" value="PBP1_LacI_sugar_binding-like"/>
    <property type="match status" value="1"/>
</dbReference>
<evidence type="ECO:0000313" key="6">
    <source>
        <dbReference type="EMBL" id="XDS44562.1"/>
    </source>
</evidence>
<dbReference type="PANTHER" id="PTHR30146">
    <property type="entry name" value="LACI-RELATED TRANSCRIPTIONAL REPRESSOR"/>
    <property type="match status" value="1"/>
</dbReference>
<keyword evidence="3 6" id="KW-0238">DNA-binding</keyword>
<dbReference type="EMBL" id="CP129674">
    <property type="protein sequence ID" value="XDS44562.1"/>
    <property type="molecule type" value="Genomic_DNA"/>
</dbReference>
<organism evidence="6">
    <name type="scientific">Bifidobacterium aquikefiricola</name>
    <dbReference type="NCBI Taxonomy" id="3059038"/>
    <lineage>
        <taxon>Bacteria</taxon>
        <taxon>Bacillati</taxon>
        <taxon>Actinomycetota</taxon>
        <taxon>Actinomycetes</taxon>
        <taxon>Bifidobacteriales</taxon>
        <taxon>Bifidobacteriaceae</taxon>
        <taxon>Bifidobacterium</taxon>
    </lineage>
</organism>
<dbReference type="SMART" id="SM00354">
    <property type="entry name" value="HTH_LACI"/>
    <property type="match status" value="1"/>
</dbReference>
<dbReference type="InterPro" id="IPR010982">
    <property type="entry name" value="Lambda_DNA-bd_dom_sf"/>
</dbReference>
<dbReference type="InterPro" id="IPR028082">
    <property type="entry name" value="Peripla_BP_I"/>
</dbReference>
<dbReference type="Pfam" id="PF00356">
    <property type="entry name" value="LacI"/>
    <property type="match status" value="1"/>
</dbReference>
<dbReference type="Pfam" id="PF13377">
    <property type="entry name" value="Peripla_BP_3"/>
    <property type="match status" value="1"/>
</dbReference>
<accession>A0AB39U6I8</accession>
<dbReference type="PROSITE" id="PS50932">
    <property type="entry name" value="HTH_LACI_2"/>
    <property type="match status" value="1"/>
</dbReference>
<dbReference type="InterPro" id="IPR000843">
    <property type="entry name" value="HTH_LacI"/>
</dbReference>
<dbReference type="InterPro" id="IPR046335">
    <property type="entry name" value="LacI/GalR-like_sensor"/>
</dbReference>
<dbReference type="CDD" id="cd01392">
    <property type="entry name" value="HTH_LacI"/>
    <property type="match status" value="1"/>
</dbReference>
<dbReference type="SUPFAM" id="SSF53822">
    <property type="entry name" value="Periplasmic binding protein-like I"/>
    <property type="match status" value="1"/>
</dbReference>
<dbReference type="Gene3D" id="1.10.260.40">
    <property type="entry name" value="lambda repressor-like DNA-binding domains"/>
    <property type="match status" value="1"/>
</dbReference>
<keyword evidence="4" id="KW-0804">Transcription</keyword>
<dbReference type="RefSeq" id="WP_369344138.1">
    <property type="nucleotide sequence ID" value="NZ_CP129674.1"/>
</dbReference>
<dbReference type="PANTHER" id="PTHR30146:SF148">
    <property type="entry name" value="HTH-TYPE TRANSCRIPTIONAL REPRESSOR PURR-RELATED"/>
    <property type="match status" value="1"/>
</dbReference>
<protein>
    <submittedName>
        <fullName evidence="6">LacI family DNA-binding transcriptional regulator</fullName>
    </submittedName>
</protein>
<dbReference type="AlphaFoldDB" id="A0AB39U6I8"/>
<dbReference type="Gene3D" id="3.40.50.2300">
    <property type="match status" value="2"/>
</dbReference>
<dbReference type="GO" id="GO:0003700">
    <property type="term" value="F:DNA-binding transcription factor activity"/>
    <property type="evidence" value="ECO:0007669"/>
    <property type="project" value="TreeGrafter"/>
</dbReference>
<reference evidence="6" key="1">
    <citation type="submission" date="2023-07" db="EMBL/GenBank/DDBJ databases">
        <title>Bifidobacterium aquikefiriaerophilum sp. nov. and Bifidobacterium eccum sp. nov., isolated from water kefir.</title>
        <authorList>
            <person name="Breselge S."/>
            <person name="Bellassi P."/>
            <person name="Barcenilla C."/>
            <person name="Alvarez-Ordonez A."/>
            <person name="Morelli L."/>
            <person name="Cotter P.D."/>
        </authorList>
    </citation>
    <scope>NUCLEOTIDE SEQUENCE</scope>
    <source>
        <strain evidence="6">WK041_4_12</strain>
    </source>
</reference>
<evidence type="ECO:0000256" key="2">
    <source>
        <dbReference type="ARBA" id="ARBA00023015"/>
    </source>
</evidence>
<gene>
    <name evidence="6" type="ORF">QN215_09965</name>
</gene>
<evidence type="ECO:0000256" key="4">
    <source>
        <dbReference type="ARBA" id="ARBA00023163"/>
    </source>
</evidence>
<evidence type="ECO:0000259" key="5">
    <source>
        <dbReference type="PROSITE" id="PS50932"/>
    </source>
</evidence>